<dbReference type="AlphaFoldDB" id="A0A2T3AG48"/>
<dbReference type="EMBL" id="KZ678394">
    <property type="protein sequence ID" value="PSR97149.1"/>
    <property type="molecule type" value="Genomic_DNA"/>
</dbReference>
<evidence type="ECO:0000313" key="2">
    <source>
        <dbReference type="Proteomes" id="UP000241462"/>
    </source>
</evidence>
<dbReference type="Proteomes" id="UP000241462">
    <property type="component" value="Unassembled WGS sequence"/>
</dbReference>
<reference evidence="1 2" key="1">
    <citation type="journal article" date="2018" name="Mycol. Prog.">
        <title>Coniella lustricola, a new species from submerged detritus.</title>
        <authorList>
            <person name="Raudabaugh D.B."/>
            <person name="Iturriaga T."/>
            <person name="Carver A."/>
            <person name="Mondo S."/>
            <person name="Pangilinan J."/>
            <person name="Lipzen A."/>
            <person name="He G."/>
            <person name="Amirebrahimi M."/>
            <person name="Grigoriev I.V."/>
            <person name="Miller A.N."/>
        </authorList>
    </citation>
    <scope>NUCLEOTIDE SEQUENCE [LARGE SCALE GENOMIC DNA]</scope>
    <source>
        <strain evidence="1 2">B22-T-1</strain>
    </source>
</reference>
<protein>
    <submittedName>
        <fullName evidence="1">Uncharacterized protein</fullName>
    </submittedName>
</protein>
<name>A0A2T3AG48_9PEZI</name>
<keyword evidence="2" id="KW-1185">Reference proteome</keyword>
<sequence>MGYSLQGQPNCEIAKQIVVGRTRNSTTDTAANAARRVKGEDGTSELLHGLSPSSVPLRVRGSCILRAWRGVILPASLASPQPGIRGDQQRAIQAPSALRGSREGSPRWTWTAPLLGSTVRDWQTEPLWLWRSGLQGGACLQGRCEHPRSQTLPRP</sequence>
<proteinExistence type="predicted"/>
<gene>
    <name evidence="1" type="ORF">BD289DRAFT_119972</name>
</gene>
<dbReference type="InParanoid" id="A0A2T3AG48"/>
<evidence type="ECO:0000313" key="1">
    <source>
        <dbReference type="EMBL" id="PSR97149.1"/>
    </source>
</evidence>
<organism evidence="1 2">
    <name type="scientific">Coniella lustricola</name>
    <dbReference type="NCBI Taxonomy" id="2025994"/>
    <lineage>
        <taxon>Eukaryota</taxon>
        <taxon>Fungi</taxon>
        <taxon>Dikarya</taxon>
        <taxon>Ascomycota</taxon>
        <taxon>Pezizomycotina</taxon>
        <taxon>Sordariomycetes</taxon>
        <taxon>Sordariomycetidae</taxon>
        <taxon>Diaporthales</taxon>
        <taxon>Schizoparmaceae</taxon>
        <taxon>Coniella</taxon>
    </lineage>
</organism>
<accession>A0A2T3AG48</accession>